<dbReference type="AlphaFoldDB" id="A0A6A6TCJ6"/>
<accession>A0A6A6TCJ6</accession>
<feature type="chain" id="PRO_5025589989" description="Ecp2 effector protein domain-containing protein" evidence="1">
    <location>
        <begin position="18"/>
        <end position="185"/>
    </location>
</feature>
<evidence type="ECO:0008006" key="4">
    <source>
        <dbReference type="Google" id="ProtNLM"/>
    </source>
</evidence>
<proteinExistence type="predicted"/>
<keyword evidence="1" id="KW-0732">Signal</keyword>
<gene>
    <name evidence="2" type="ORF">K491DRAFT_714199</name>
</gene>
<keyword evidence="3" id="KW-1185">Reference proteome</keyword>
<evidence type="ECO:0000313" key="3">
    <source>
        <dbReference type="Proteomes" id="UP000799324"/>
    </source>
</evidence>
<organism evidence="2 3">
    <name type="scientific">Lophiostoma macrostomum CBS 122681</name>
    <dbReference type="NCBI Taxonomy" id="1314788"/>
    <lineage>
        <taxon>Eukaryota</taxon>
        <taxon>Fungi</taxon>
        <taxon>Dikarya</taxon>
        <taxon>Ascomycota</taxon>
        <taxon>Pezizomycotina</taxon>
        <taxon>Dothideomycetes</taxon>
        <taxon>Pleosporomycetidae</taxon>
        <taxon>Pleosporales</taxon>
        <taxon>Lophiostomataceae</taxon>
        <taxon>Lophiostoma</taxon>
    </lineage>
</organism>
<dbReference type="EMBL" id="MU004322">
    <property type="protein sequence ID" value="KAF2657735.1"/>
    <property type="molecule type" value="Genomic_DNA"/>
</dbReference>
<reference evidence="2" key="1">
    <citation type="journal article" date="2020" name="Stud. Mycol.">
        <title>101 Dothideomycetes genomes: a test case for predicting lifestyles and emergence of pathogens.</title>
        <authorList>
            <person name="Haridas S."/>
            <person name="Albert R."/>
            <person name="Binder M."/>
            <person name="Bloem J."/>
            <person name="Labutti K."/>
            <person name="Salamov A."/>
            <person name="Andreopoulos B."/>
            <person name="Baker S."/>
            <person name="Barry K."/>
            <person name="Bills G."/>
            <person name="Bluhm B."/>
            <person name="Cannon C."/>
            <person name="Castanera R."/>
            <person name="Culley D."/>
            <person name="Daum C."/>
            <person name="Ezra D."/>
            <person name="Gonzalez J."/>
            <person name="Henrissat B."/>
            <person name="Kuo A."/>
            <person name="Liang C."/>
            <person name="Lipzen A."/>
            <person name="Lutzoni F."/>
            <person name="Magnuson J."/>
            <person name="Mondo S."/>
            <person name="Nolan M."/>
            <person name="Ohm R."/>
            <person name="Pangilinan J."/>
            <person name="Park H.-J."/>
            <person name="Ramirez L."/>
            <person name="Alfaro M."/>
            <person name="Sun H."/>
            <person name="Tritt A."/>
            <person name="Yoshinaga Y."/>
            <person name="Zwiers L.-H."/>
            <person name="Turgeon B."/>
            <person name="Goodwin S."/>
            <person name="Spatafora J."/>
            <person name="Crous P."/>
            <person name="Grigoriev I."/>
        </authorList>
    </citation>
    <scope>NUCLEOTIDE SEQUENCE</scope>
    <source>
        <strain evidence="2">CBS 122681</strain>
    </source>
</reference>
<sequence>MQLLLATALLLAPLARGAPSGPSAPAIPDDMPQCAGTVATYYPTRLDYMNAAISACKSLFNGKSGLTVNAGWNRWYLPVTTYNSTKGGSGLREFDFEISSTSNAQAAQVIPFNDCVEAFTVTKDGTEHGSWGTWGKRTMHDQKHMPCWITDSSGNKQEIVQDWLVDRHRDGFQDVNFKSYPGPQP</sequence>
<feature type="signal peptide" evidence="1">
    <location>
        <begin position="1"/>
        <end position="17"/>
    </location>
</feature>
<evidence type="ECO:0000313" key="2">
    <source>
        <dbReference type="EMBL" id="KAF2657735.1"/>
    </source>
</evidence>
<evidence type="ECO:0000256" key="1">
    <source>
        <dbReference type="SAM" id="SignalP"/>
    </source>
</evidence>
<dbReference type="Proteomes" id="UP000799324">
    <property type="component" value="Unassembled WGS sequence"/>
</dbReference>
<protein>
    <recommendedName>
        <fullName evidence="4">Ecp2 effector protein domain-containing protein</fullName>
    </recommendedName>
</protein>
<name>A0A6A6TCJ6_9PLEO</name>